<dbReference type="Proteomes" id="UP000026714">
    <property type="component" value="Unassembled WGS sequence"/>
</dbReference>
<organism evidence="2 3">
    <name type="scientific">Sphaerotilus natans subsp. natans DSM 6575</name>
    <dbReference type="NCBI Taxonomy" id="1286631"/>
    <lineage>
        <taxon>Bacteria</taxon>
        <taxon>Pseudomonadati</taxon>
        <taxon>Pseudomonadota</taxon>
        <taxon>Betaproteobacteria</taxon>
        <taxon>Burkholderiales</taxon>
        <taxon>Sphaerotilaceae</taxon>
        <taxon>Sphaerotilus</taxon>
    </lineage>
</organism>
<keyword evidence="3" id="KW-1185">Reference proteome</keyword>
<sequence>MRGGQMQGHRQASQAGSDDHDRQRIRFGSERIGRHAGARYEIKARMIG</sequence>
<protein>
    <submittedName>
        <fullName evidence="2">Uncharacterized protein</fullName>
    </submittedName>
</protein>
<feature type="compositionally biased region" description="Basic and acidic residues" evidence="1">
    <location>
        <begin position="17"/>
        <end position="35"/>
    </location>
</feature>
<evidence type="ECO:0000313" key="2">
    <source>
        <dbReference type="EMBL" id="KDB51642.1"/>
    </source>
</evidence>
<evidence type="ECO:0000313" key="3">
    <source>
        <dbReference type="Proteomes" id="UP000026714"/>
    </source>
</evidence>
<feature type="region of interest" description="Disordered" evidence="1">
    <location>
        <begin position="1"/>
        <end position="35"/>
    </location>
</feature>
<name>A0A059KJK2_9BURK</name>
<comment type="caution">
    <text evidence="2">The sequence shown here is derived from an EMBL/GenBank/DDBJ whole genome shotgun (WGS) entry which is preliminary data.</text>
</comment>
<proteinExistence type="predicted"/>
<accession>A0A059KJK2</accession>
<gene>
    <name evidence="2" type="ORF">X805_27430</name>
</gene>
<dbReference type="AlphaFoldDB" id="A0A059KJK2"/>
<reference evidence="2 3" key="1">
    <citation type="journal article" date="2014" name="FEMS Microbiol. Ecol.">
        <title>Sphaerotilus natans encrusted with nanoball-shaped Fe(III) oxide minerals formed by nitrate-reducing mixotrophic Fe(II) oxidation.</title>
        <authorList>
            <person name="Park S."/>
            <person name="Kim D.H."/>
            <person name="Lee J.H."/>
            <person name="Hur H.G."/>
        </authorList>
    </citation>
    <scope>NUCLEOTIDE SEQUENCE [LARGE SCALE GENOMIC DNA]</scope>
    <source>
        <strain evidence="2 3">DSM 6575</strain>
    </source>
</reference>
<evidence type="ECO:0000256" key="1">
    <source>
        <dbReference type="SAM" id="MobiDB-lite"/>
    </source>
</evidence>
<dbReference type="EMBL" id="AZRA01000071">
    <property type="protein sequence ID" value="KDB51642.1"/>
    <property type="molecule type" value="Genomic_DNA"/>
</dbReference>